<evidence type="ECO:0000256" key="4">
    <source>
        <dbReference type="ARBA" id="ARBA00022679"/>
    </source>
</evidence>
<comment type="cofactor">
    <cofactor evidence="1">
        <name>pyridoxal 5'-phosphate</name>
        <dbReference type="ChEBI" id="CHEBI:597326"/>
    </cofactor>
</comment>
<dbReference type="AlphaFoldDB" id="A0A1L7TVY0"/>
<dbReference type="GO" id="GO:0008483">
    <property type="term" value="F:transaminase activity"/>
    <property type="evidence" value="ECO:0007669"/>
    <property type="project" value="UniProtKB-KW"/>
</dbReference>
<dbReference type="InterPro" id="IPR004839">
    <property type="entry name" value="Aminotransferase_I/II_large"/>
</dbReference>
<keyword evidence="8" id="KW-1185">Reference proteome</keyword>
<dbReference type="Proteomes" id="UP000184255">
    <property type="component" value="Unassembled WGS sequence"/>
</dbReference>
<protein>
    <submittedName>
        <fullName evidence="7">Related to 1-aminocyclopropane-1-carboxylate synthase 1</fullName>
    </submittedName>
</protein>
<evidence type="ECO:0000256" key="1">
    <source>
        <dbReference type="ARBA" id="ARBA00001933"/>
    </source>
</evidence>
<proteinExistence type="inferred from homology"/>
<dbReference type="Gene3D" id="3.40.640.10">
    <property type="entry name" value="Type I PLP-dependent aspartate aminotransferase-like (Major domain)"/>
    <property type="match status" value="1"/>
</dbReference>
<dbReference type="VEuPathDB" id="FungiDB:FMAN_08342"/>
<evidence type="ECO:0000313" key="8">
    <source>
        <dbReference type="Proteomes" id="UP000184255"/>
    </source>
</evidence>
<name>A0A1L7TVY0_FUSMA</name>
<organism evidence="7 8">
    <name type="scientific">Fusarium mangiferae</name>
    <name type="common">Mango malformation disease fungus</name>
    <dbReference type="NCBI Taxonomy" id="192010"/>
    <lineage>
        <taxon>Eukaryota</taxon>
        <taxon>Fungi</taxon>
        <taxon>Dikarya</taxon>
        <taxon>Ascomycota</taxon>
        <taxon>Pezizomycotina</taxon>
        <taxon>Sordariomycetes</taxon>
        <taxon>Hypocreomycetidae</taxon>
        <taxon>Hypocreales</taxon>
        <taxon>Nectriaceae</taxon>
        <taxon>Fusarium</taxon>
        <taxon>Fusarium fujikuroi species complex</taxon>
    </lineage>
</organism>
<dbReference type="GO" id="GO:0006520">
    <property type="term" value="P:amino acid metabolic process"/>
    <property type="evidence" value="ECO:0007669"/>
    <property type="project" value="TreeGrafter"/>
</dbReference>
<dbReference type="InterPro" id="IPR015421">
    <property type="entry name" value="PyrdxlP-dep_Trfase_major"/>
</dbReference>
<dbReference type="Pfam" id="PF00155">
    <property type="entry name" value="Aminotran_1_2"/>
    <property type="match status" value="1"/>
</dbReference>
<sequence length="450" mass="50090">MILTEILSPHMRGIVAAVLPSVSSNLSDRSSYKIDLATAENWLIRPELQRLCKEAIQSHLTEDHLSYSKGFGGDSLLLASAADFFNTYFKPLNPVLSEHIVATPGATLSLDSLLFSICDEGDIVLVPAPYWNGFDFHFRLRAKVTIVPVITKYEIPTDGCNYEILQGSLVSSLNEAYESVTDKSRVRALIVTNPHNPFAQCYHETDLREAIAFCQRNGLHYISDELYAMSDLQRNQGYDGNRGAPFASALSLTHESPGLETQNLETLSPSKIHIIWSLSKDFGSSGLRLGFLISQNPSCKALLASVYLLSTIHTSCLSSIAATHLLNSKELPILLEKAARRLEEAHKTAITRFRKWGAPFIYPHAGPYVTVKLVKQASNLEEEDEGLEKLKQGGVVVSRLRGFAGWKEISDNLNHFGWVRMTVAVPMERLIDALDRIADALKYEEKEDRL</sequence>
<accession>A0A1L7TVY0</accession>
<keyword evidence="4" id="KW-0808">Transferase</keyword>
<keyword evidence="3" id="KW-0032">Aminotransferase</keyword>
<dbReference type="RefSeq" id="XP_041685551.1">
    <property type="nucleotide sequence ID" value="XM_041835381.1"/>
</dbReference>
<reference evidence="8" key="1">
    <citation type="journal article" date="2016" name="Genome Biol. Evol.">
        <title>Comparative 'omics' of the Fusarium fujikuroi species complex highlights differences in genetic potential and metabolite synthesis.</title>
        <authorList>
            <person name="Niehaus E.-M."/>
            <person name="Muensterkoetter M."/>
            <person name="Proctor R.H."/>
            <person name="Brown D.W."/>
            <person name="Sharon A."/>
            <person name="Idan Y."/>
            <person name="Oren-Young L."/>
            <person name="Sieber C.M."/>
            <person name="Novak O."/>
            <person name="Pencik A."/>
            <person name="Tarkowska D."/>
            <person name="Hromadova K."/>
            <person name="Freeman S."/>
            <person name="Maymon M."/>
            <person name="Elazar M."/>
            <person name="Youssef S.A."/>
            <person name="El-Shabrawy E.S.M."/>
            <person name="Shalaby A.B.A."/>
            <person name="Houterman P."/>
            <person name="Brock N.L."/>
            <person name="Burkhardt I."/>
            <person name="Tsavkelova E.A."/>
            <person name="Dickschat J.S."/>
            <person name="Galuszka P."/>
            <person name="Gueldener U."/>
            <person name="Tudzynski B."/>
        </authorList>
    </citation>
    <scope>NUCLEOTIDE SEQUENCE [LARGE SCALE GENOMIC DNA]</scope>
    <source>
        <strain evidence="8">MRC7560</strain>
    </source>
</reference>
<dbReference type="PANTHER" id="PTHR43795:SF32">
    <property type="entry name" value="AMINOTRANSFERASE GLII-RELATED"/>
    <property type="match status" value="1"/>
</dbReference>
<dbReference type="InterPro" id="IPR050478">
    <property type="entry name" value="Ethylene_sulfur-biosynth"/>
</dbReference>
<dbReference type="SUPFAM" id="SSF53383">
    <property type="entry name" value="PLP-dependent transferases"/>
    <property type="match status" value="1"/>
</dbReference>
<comment type="caution">
    <text evidence="7">The sequence shown here is derived from an EMBL/GenBank/DDBJ whole genome shotgun (WGS) entry which is preliminary data.</text>
</comment>
<evidence type="ECO:0000313" key="7">
    <source>
        <dbReference type="EMBL" id="CVK98966.1"/>
    </source>
</evidence>
<dbReference type="CDD" id="cd00609">
    <property type="entry name" value="AAT_like"/>
    <property type="match status" value="1"/>
</dbReference>
<evidence type="ECO:0000256" key="2">
    <source>
        <dbReference type="ARBA" id="ARBA00007441"/>
    </source>
</evidence>
<dbReference type="GeneID" id="65087602"/>
<evidence type="ECO:0000256" key="3">
    <source>
        <dbReference type="ARBA" id="ARBA00022576"/>
    </source>
</evidence>
<dbReference type="PANTHER" id="PTHR43795">
    <property type="entry name" value="BIFUNCTIONAL ASPARTATE AMINOTRANSFERASE AND GLUTAMATE/ASPARTATE-PREPHENATE AMINOTRANSFERASE-RELATED"/>
    <property type="match status" value="1"/>
</dbReference>
<keyword evidence="5" id="KW-0663">Pyridoxal phosphate</keyword>
<gene>
    <name evidence="7" type="ORF">FMAN_08342</name>
</gene>
<comment type="similarity">
    <text evidence="2">Belongs to the class-I pyridoxal-phosphate-dependent aminotransferase family.</text>
</comment>
<dbReference type="GO" id="GO:0030170">
    <property type="term" value="F:pyridoxal phosphate binding"/>
    <property type="evidence" value="ECO:0007669"/>
    <property type="project" value="InterPro"/>
</dbReference>
<dbReference type="EMBL" id="FCQH01000009">
    <property type="protein sequence ID" value="CVK98966.1"/>
    <property type="molecule type" value="Genomic_DNA"/>
</dbReference>
<dbReference type="InterPro" id="IPR015422">
    <property type="entry name" value="PyrdxlP-dep_Trfase_small"/>
</dbReference>
<feature type="domain" description="Aminotransferase class I/classII large" evidence="6">
    <location>
        <begin position="48"/>
        <end position="437"/>
    </location>
</feature>
<evidence type="ECO:0000259" key="6">
    <source>
        <dbReference type="Pfam" id="PF00155"/>
    </source>
</evidence>
<dbReference type="Gene3D" id="3.90.1150.10">
    <property type="entry name" value="Aspartate Aminotransferase, domain 1"/>
    <property type="match status" value="1"/>
</dbReference>
<dbReference type="InterPro" id="IPR015424">
    <property type="entry name" value="PyrdxlP-dep_Trfase"/>
</dbReference>
<evidence type="ECO:0000256" key="5">
    <source>
        <dbReference type="ARBA" id="ARBA00022898"/>
    </source>
</evidence>